<dbReference type="Proteomes" id="UP000704712">
    <property type="component" value="Unassembled WGS sequence"/>
</dbReference>
<gene>
    <name evidence="1" type="ORF">GN958_ATG13424</name>
</gene>
<dbReference type="AlphaFoldDB" id="A0A8S9UCY8"/>
<protein>
    <submittedName>
        <fullName evidence="1">Uncharacterized protein</fullName>
    </submittedName>
</protein>
<evidence type="ECO:0000313" key="2">
    <source>
        <dbReference type="Proteomes" id="UP000704712"/>
    </source>
</evidence>
<name>A0A8S9UCY8_PHYIN</name>
<accession>A0A8S9UCY8</accession>
<proteinExistence type="predicted"/>
<organism evidence="1 2">
    <name type="scientific">Phytophthora infestans</name>
    <name type="common">Potato late blight agent</name>
    <name type="synonym">Botrytis infestans</name>
    <dbReference type="NCBI Taxonomy" id="4787"/>
    <lineage>
        <taxon>Eukaryota</taxon>
        <taxon>Sar</taxon>
        <taxon>Stramenopiles</taxon>
        <taxon>Oomycota</taxon>
        <taxon>Peronosporomycetes</taxon>
        <taxon>Peronosporales</taxon>
        <taxon>Peronosporaceae</taxon>
        <taxon>Phytophthora</taxon>
    </lineage>
</organism>
<reference evidence="1" key="1">
    <citation type="submission" date="2020-03" db="EMBL/GenBank/DDBJ databases">
        <title>Hybrid Assembly of Korean Phytophthora infestans isolates.</title>
        <authorList>
            <person name="Prokchorchik M."/>
            <person name="Lee Y."/>
            <person name="Seo J."/>
            <person name="Cho J.-H."/>
            <person name="Park Y.-E."/>
            <person name="Jang D.-C."/>
            <person name="Im J.-S."/>
            <person name="Choi J.-G."/>
            <person name="Park H.-J."/>
            <person name="Lee G.-B."/>
            <person name="Lee Y.-G."/>
            <person name="Hong S.-Y."/>
            <person name="Cho K."/>
            <person name="Sohn K.H."/>
        </authorList>
    </citation>
    <scope>NUCLEOTIDE SEQUENCE</scope>
    <source>
        <strain evidence="1">KR_2_A2</strain>
    </source>
</reference>
<comment type="caution">
    <text evidence="1">The sequence shown here is derived from an EMBL/GenBank/DDBJ whole genome shotgun (WGS) entry which is preliminary data.</text>
</comment>
<dbReference type="EMBL" id="JAACNO010001828">
    <property type="protein sequence ID" value="KAF4137367.1"/>
    <property type="molecule type" value="Genomic_DNA"/>
</dbReference>
<evidence type="ECO:0000313" key="1">
    <source>
        <dbReference type="EMBL" id="KAF4137367.1"/>
    </source>
</evidence>
<sequence length="76" mass="8444">MYSMEELEEVMLAVCAAVGQSVALLAEDDEPRPIDSKTPILTVSVLDFDPMLLSAAYSSWFDDNLRCTKETSLITR</sequence>